<comment type="function">
    <text evidence="9 10">Intramembrane glycolipid transporter that operates in the biosynthetic pathway of dolichol-linked oligosaccharides, the glycan precursors employed in protein asparagine (N)-glycosylation. The sequential addition of sugars to dolichol pyrophosphate produces dolichol-linked oligosaccharides containing fourteen sugars, including two GlcNAcs, nine mannoses and three glucoses. Once assembled, the oligosaccharide is transferred from the lipid to nascent proteins by oligosaccharyltransferases. The assembly of dolichol-linked oligosaccharides begins on the cytosolic side of the endoplasmic reticulum membrane and finishes in its lumen. RFT1 could mediate the translocation of the cytosolically oriented intermediate DolPP-GlcNAc2Man5, produced by ALG11, into the ER lumen where dolichol-linked oligosaccharides assembly continues. However, the intramembrane lipid transporter activity could not be confirmed in vitro.</text>
</comment>
<accession>A0A9P4P3N4</accession>
<evidence type="ECO:0000256" key="5">
    <source>
        <dbReference type="ARBA" id="ARBA00022824"/>
    </source>
</evidence>
<dbReference type="EMBL" id="MU007011">
    <property type="protein sequence ID" value="KAF2436303.1"/>
    <property type="molecule type" value="Genomic_DNA"/>
</dbReference>
<dbReference type="InterPro" id="IPR007594">
    <property type="entry name" value="RFT1"/>
</dbReference>
<dbReference type="PANTHER" id="PTHR13117">
    <property type="entry name" value="ENDOPLASMIC RETICULUM MULTISPAN TRANSMEMBRANE PROTEIN-RELATED"/>
    <property type="match status" value="1"/>
</dbReference>
<evidence type="ECO:0000256" key="6">
    <source>
        <dbReference type="ARBA" id="ARBA00022989"/>
    </source>
</evidence>
<keyword evidence="5 10" id="KW-0256">Endoplasmic reticulum</keyword>
<gene>
    <name evidence="11" type="ORF">EJ08DRAFT_603436</name>
</gene>
<comment type="similarity">
    <text evidence="3 10">Belongs to the RFT1 family.</text>
</comment>
<proteinExistence type="inferred from homology"/>
<feature type="transmembrane region" description="Helical" evidence="10">
    <location>
        <begin position="461"/>
        <end position="479"/>
    </location>
</feature>
<evidence type="ECO:0000256" key="3">
    <source>
        <dbReference type="ARBA" id="ARBA00010288"/>
    </source>
</evidence>
<dbReference type="GO" id="GO:0005789">
    <property type="term" value="C:endoplasmic reticulum membrane"/>
    <property type="evidence" value="ECO:0007669"/>
    <property type="project" value="UniProtKB-SubCell"/>
</dbReference>
<dbReference type="AlphaFoldDB" id="A0A9P4P3N4"/>
<evidence type="ECO:0000256" key="8">
    <source>
        <dbReference type="ARBA" id="ARBA00044793"/>
    </source>
</evidence>
<comment type="subcellular location">
    <subcellularLocation>
        <location evidence="1 10">Endoplasmic reticulum membrane</location>
        <topology evidence="1 10">Multi-pass membrane protein</topology>
    </subcellularLocation>
</comment>
<dbReference type="Proteomes" id="UP000800235">
    <property type="component" value="Unassembled WGS sequence"/>
</dbReference>
<feature type="transmembrane region" description="Helical" evidence="10">
    <location>
        <begin position="370"/>
        <end position="392"/>
    </location>
</feature>
<dbReference type="OrthoDB" id="9979195at2759"/>
<evidence type="ECO:0000313" key="12">
    <source>
        <dbReference type="Proteomes" id="UP000800235"/>
    </source>
</evidence>
<evidence type="ECO:0000313" key="11">
    <source>
        <dbReference type="EMBL" id="KAF2436303.1"/>
    </source>
</evidence>
<evidence type="ECO:0000256" key="10">
    <source>
        <dbReference type="RuleBase" id="RU365067"/>
    </source>
</evidence>
<dbReference type="GO" id="GO:0006488">
    <property type="term" value="P:dolichol-linked oligosaccharide biosynthetic process"/>
    <property type="evidence" value="ECO:0007669"/>
    <property type="project" value="InterPro"/>
</dbReference>
<evidence type="ECO:0000256" key="4">
    <source>
        <dbReference type="ARBA" id="ARBA00022692"/>
    </source>
</evidence>
<evidence type="ECO:0000256" key="9">
    <source>
        <dbReference type="ARBA" id="ARBA00045912"/>
    </source>
</evidence>
<dbReference type="PANTHER" id="PTHR13117:SF5">
    <property type="entry name" value="PROTEIN RFT1 HOMOLOG"/>
    <property type="match status" value="1"/>
</dbReference>
<comment type="caution">
    <text evidence="10">Lacks conserved residue(s) required for the propagation of feature annotation.</text>
</comment>
<feature type="transmembrane region" description="Helical" evidence="10">
    <location>
        <begin position="328"/>
        <end position="350"/>
    </location>
</feature>
<evidence type="ECO:0000256" key="7">
    <source>
        <dbReference type="ARBA" id="ARBA00023136"/>
    </source>
</evidence>
<protein>
    <recommendedName>
        <fullName evidence="8 10">Man(5)GlcNAc(2)-PP-dolichol translocation protein RFT1</fullName>
    </recommendedName>
</protein>
<organism evidence="11 12">
    <name type="scientific">Tothia fuscella</name>
    <dbReference type="NCBI Taxonomy" id="1048955"/>
    <lineage>
        <taxon>Eukaryota</taxon>
        <taxon>Fungi</taxon>
        <taxon>Dikarya</taxon>
        <taxon>Ascomycota</taxon>
        <taxon>Pezizomycotina</taxon>
        <taxon>Dothideomycetes</taxon>
        <taxon>Pleosporomycetidae</taxon>
        <taxon>Venturiales</taxon>
        <taxon>Cylindrosympodiaceae</taxon>
        <taxon>Tothia</taxon>
    </lineage>
</organism>
<comment type="pathway">
    <text evidence="2">Protein modification; protein glycosylation.</text>
</comment>
<keyword evidence="7 10" id="KW-0472">Membrane</keyword>
<reference evidence="11" key="1">
    <citation type="journal article" date="2020" name="Stud. Mycol.">
        <title>101 Dothideomycetes genomes: a test case for predicting lifestyles and emergence of pathogens.</title>
        <authorList>
            <person name="Haridas S."/>
            <person name="Albert R."/>
            <person name="Binder M."/>
            <person name="Bloem J."/>
            <person name="Labutti K."/>
            <person name="Salamov A."/>
            <person name="Andreopoulos B."/>
            <person name="Baker S."/>
            <person name="Barry K."/>
            <person name="Bills G."/>
            <person name="Bluhm B."/>
            <person name="Cannon C."/>
            <person name="Castanera R."/>
            <person name="Culley D."/>
            <person name="Daum C."/>
            <person name="Ezra D."/>
            <person name="Gonzalez J."/>
            <person name="Henrissat B."/>
            <person name="Kuo A."/>
            <person name="Liang C."/>
            <person name="Lipzen A."/>
            <person name="Lutzoni F."/>
            <person name="Magnuson J."/>
            <person name="Mondo S."/>
            <person name="Nolan M."/>
            <person name="Ohm R."/>
            <person name="Pangilinan J."/>
            <person name="Park H.-J."/>
            <person name="Ramirez L."/>
            <person name="Alfaro M."/>
            <person name="Sun H."/>
            <person name="Tritt A."/>
            <person name="Yoshinaga Y."/>
            <person name="Zwiers L.-H."/>
            <person name="Turgeon B."/>
            <person name="Goodwin S."/>
            <person name="Spatafora J."/>
            <person name="Crous P."/>
            <person name="Grigoriev I."/>
        </authorList>
    </citation>
    <scope>NUCLEOTIDE SEQUENCE</scope>
    <source>
        <strain evidence="11">CBS 130266</strain>
    </source>
</reference>
<dbReference type="Pfam" id="PF04506">
    <property type="entry name" value="Rft-1"/>
    <property type="match status" value="1"/>
</dbReference>
<dbReference type="GO" id="GO:0034203">
    <property type="term" value="P:glycolipid translocation"/>
    <property type="evidence" value="ECO:0007669"/>
    <property type="project" value="TreeGrafter"/>
</dbReference>
<feature type="transmembrane region" description="Helical" evidence="10">
    <location>
        <begin position="491"/>
        <end position="511"/>
    </location>
</feature>
<keyword evidence="12" id="KW-1185">Reference proteome</keyword>
<evidence type="ECO:0000256" key="2">
    <source>
        <dbReference type="ARBA" id="ARBA00004922"/>
    </source>
</evidence>
<comment type="caution">
    <text evidence="11">The sequence shown here is derived from an EMBL/GenBank/DDBJ whole genome shotgun (WGS) entry which is preliminary data.</text>
</comment>
<evidence type="ECO:0000256" key="1">
    <source>
        <dbReference type="ARBA" id="ARBA00004477"/>
    </source>
</evidence>
<sequence>MSALAASAKGATFLIALQLSSRLLTFLINQILLRYLSPTLLGLSTQLELYSITVLYFSRESIRVAVQRQSHSTQPVVNLSYISILSGIPLSYILAKLYAARGAGAELIRAEVPFFGESVGVSGLAAVIELFAEPGFVSAQQRLLYKVRATSEAGATVVRCFVTCGAAVWASRTGRDLGVLPFALGQLAYASFLLKLYVLQMWFVNGQGEFSLLPKRLRDGNNEKYILGYFSTSLTKLSISLFIQNSFKYILTQGDGLLIAALTSLQDQGAYALASNYGGLIARMLFQPIEESSRNMFAKVCSPDPTTKEASKTGIREAKSLLQNILRLYSLISLVACVLGPTLAPLLLRLVAGSKWADGEASVVLSRYCYYIPLLAINGVTEAFVAAVATNAELRTQSLLMGAFFAGFAGAAYIFLGILKMGAVGLVYANCVNMALRVLYNTGFIRGYFDAHEQPIGFRSVLPSSLSIATSIGVAGVLYSPVPTVVPSSFLGHLAWVGTISGVLGLLLLFFEREYIMHCYRMVWPVKTNTKRK</sequence>
<keyword evidence="6 10" id="KW-1133">Transmembrane helix</keyword>
<feature type="transmembrane region" description="Helical" evidence="10">
    <location>
        <begin position="399"/>
        <end position="416"/>
    </location>
</feature>
<keyword evidence="4 10" id="KW-0812">Transmembrane</keyword>
<keyword evidence="10" id="KW-0813">Transport</keyword>
<name>A0A9P4P3N4_9PEZI</name>